<keyword evidence="4" id="KW-1185">Reference proteome</keyword>
<feature type="compositionally biased region" description="Basic and acidic residues" evidence="1">
    <location>
        <begin position="191"/>
        <end position="210"/>
    </location>
</feature>
<dbReference type="EMBL" id="LKEB01000004">
    <property type="protein sequence ID" value="ROW16707.1"/>
    <property type="molecule type" value="Genomic_DNA"/>
</dbReference>
<proteinExistence type="predicted"/>
<evidence type="ECO:0008006" key="5">
    <source>
        <dbReference type="Google" id="ProtNLM"/>
    </source>
</evidence>
<keyword evidence="2" id="KW-0812">Transmembrane</keyword>
<keyword evidence="2" id="KW-0472">Membrane</keyword>
<protein>
    <recommendedName>
        <fullName evidence="5">Transmembrane protein</fullName>
    </recommendedName>
</protein>
<evidence type="ECO:0000256" key="2">
    <source>
        <dbReference type="SAM" id="Phobius"/>
    </source>
</evidence>
<dbReference type="OrthoDB" id="10636842at2759"/>
<dbReference type="InParanoid" id="A0A423XJV5"/>
<organism evidence="3 4">
    <name type="scientific">Cytospora leucostoma</name>
    <dbReference type="NCBI Taxonomy" id="1230097"/>
    <lineage>
        <taxon>Eukaryota</taxon>
        <taxon>Fungi</taxon>
        <taxon>Dikarya</taxon>
        <taxon>Ascomycota</taxon>
        <taxon>Pezizomycotina</taxon>
        <taxon>Sordariomycetes</taxon>
        <taxon>Sordariomycetidae</taxon>
        <taxon>Diaporthales</taxon>
        <taxon>Cytosporaceae</taxon>
        <taxon>Cytospora</taxon>
    </lineage>
</organism>
<dbReference type="AlphaFoldDB" id="A0A423XJV5"/>
<keyword evidence="2" id="KW-1133">Transmembrane helix</keyword>
<name>A0A423XJV5_9PEZI</name>
<dbReference type="Proteomes" id="UP000285146">
    <property type="component" value="Unassembled WGS sequence"/>
</dbReference>
<evidence type="ECO:0000256" key="1">
    <source>
        <dbReference type="SAM" id="MobiDB-lite"/>
    </source>
</evidence>
<reference evidence="3 4" key="1">
    <citation type="submission" date="2015-09" db="EMBL/GenBank/DDBJ databases">
        <title>Host preference determinants of Valsa canker pathogens revealed by comparative genomics.</title>
        <authorList>
            <person name="Yin Z."/>
            <person name="Huang L."/>
        </authorList>
    </citation>
    <scope>NUCLEOTIDE SEQUENCE [LARGE SCALE GENOMIC DNA]</scope>
    <source>
        <strain evidence="3 4">SXYLt</strain>
    </source>
</reference>
<accession>A0A423XJV5</accession>
<feature type="transmembrane region" description="Helical" evidence="2">
    <location>
        <begin position="12"/>
        <end position="34"/>
    </location>
</feature>
<evidence type="ECO:0000313" key="4">
    <source>
        <dbReference type="Proteomes" id="UP000285146"/>
    </source>
</evidence>
<sequence length="210" mass="23344">MEMEVDTKVLNYVAIVFFTLFFYLLGGVATGIFISKHQAAWIPKVFRTEACLAPLLIIIFGLPVIFWPVFWLGILILCALAGLQEAAVKTNAVFRDTETCCGRRRTPKTRSQQEQQRDEEAGIELPEMPASSVVREDPSRLSGPPDLPHPTYHPLTPVSTPDSHGGVDLAAADRFSRLPSREPSPFGDGQYDARESRPRDGHVEPMKPEV</sequence>
<gene>
    <name evidence="3" type="ORF">VPNG_01533</name>
</gene>
<evidence type="ECO:0000313" key="3">
    <source>
        <dbReference type="EMBL" id="ROW16707.1"/>
    </source>
</evidence>
<comment type="caution">
    <text evidence="3">The sequence shown here is derived from an EMBL/GenBank/DDBJ whole genome shotgun (WGS) entry which is preliminary data.</text>
</comment>
<feature type="transmembrane region" description="Helical" evidence="2">
    <location>
        <begin position="55"/>
        <end position="83"/>
    </location>
</feature>
<feature type="region of interest" description="Disordered" evidence="1">
    <location>
        <begin position="103"/>
        <end position="210"/>
    </location>
</feature>